<dbReference type="EMBL" id="WTVA01000003">
    <property type="protein sequence ID" value="MZR22076.1"/>
    <property type="molecule type" value="Genomic_DNA"/>
</dbReference>
<gene>
    <name evidence="1" type="ORF">GQF03_07015</name>
</gene>
<evidence type="ECO:0000313" key="1">
    <source>
        <dbReference type="EMBL" id="MZR22076.1"/>
    </source>
</evidence>
<evidence type="ECO:0000313" key="2">
    <source>
        <dbReference type="Proteomes" id="UP000445696"/>
    </source>
</evidence>
<dbReference type="Gene3D" id="3.40.50.2000">
    <property type="entry name" value="Glycogen Phosphorylase B"/>
    <property type="match status" value="2"/>
</dbReference>
<dbReference type="SUPFAM" id="SSF53756">
    <property type="entry name" value="UDP-Glycosyltransferase/glycogen phosphorylase"/>
    <property type="match status" value="1"/>
</dbReference>
<dbReference type="OrthoDB" id="9790710at2"/>
<keyword evidence="2" id="KW-1185">Reference proteome</keyword>
<dbReference type="Pfam" id="PF13692">
    <property type="entry name" value="Glyco_trans_1_4"/>
    <property type="match status" value="1"/>
</dbReference>
<sequence>MSEAAKSVLWWGRFDPDYSRNRILRQAFAALGWRIIDFHPRMSALGHIEAALKGITMPDLLWIPAFRQRDVAVAARWAKTRQVPVIFDPMISAYDKQVFERRKFPAESGSAKKLLASESALFANADRVIADTAGHAAFFIETLNQKTAHVRVIALGAEEQLFTPAPLEEKLPDEPLELLFYGSFIGLQAPEVIVEAATLCDAPVRWTLLGDGPLKSACEAAAAGHPMIRFEDYLDYEKLPERIHRADILLGVFGASDKAARVIPNKVYQALACGRPVITRASSAYPGPKNDGLIEILPENPKALAGAVRELHDRRAELPGRAAAARRYYEDHFSTESIHGQLAAVLDDLLGG</sequence>
<accession>A0A845MFK0</accession>
<dbReference type="RefSeq" id="WP_161338521.1">
    <property type="nucleotide sequence ID" value="NZ_JBHSDG010000005.1"/>
</dbReference>
<protein>
    <submittedName>
        <fullName evidence="1">Glycosyltransferase</fullName>
    </submittedName>
</protein>
<dbReference type="PANTHER" id="PTHR12526">
    <property type="entry name" value="GLYCOSYLTRANSFERASE"/>
    <property type="match status" value="1"/>
</dbReference>
<reference evidence="1 2" key="1">
    <citation type="journal article" date="2014" name="Int. J. Syst. Evol. Microbiol.">
        <title>Sneathiella chungangensis sp. nov., isolated from a marine sand, and emended description of the genus Sneathiella.</title>
        <authorList>
            <person name="Siamphan C."/>
            <person name="Kim H."/>
            <person name="Lee J.S."/>
            <person name="Kim W."/>
        </authorList>
    </citation>
    <scope>NUCLEOTIDE SEQUENCE [LARGE SCALE GENOMIC DNA]</scope>
    <source>
        <strain evidence="1 2">KCTC 32476</strain>
    </source>
</reference>
<dbReference type="Proteomes" id="UP000445696">
    <property type="component" value="Unassembled WGS sequence"/>
</dbReference>
<proteinExistence type="predicted"/>
<organism evidence="1 2">
    <name type="scientific">Sneathiella chungangensis</name>
    <dbReference type="NCBI Taxonomy" id="1418234"/>
    <lineage>
        <taxon>Bacteria</taxon>
        <taxon>Pseudomonadati</taxon>
        <taxon>Pseudomonadota</taxon>
        <taxon>Alphaproteobacteria</taxon>
        <taxon>Sneathiellales</taxon>
        <taxon>Sneathiellaceae</taxon>
        <taxon>Sneathiella</taxon>
    </lineage>
</organism>
<comment type="caution">
    <text evidence="1">The sequence shown here is derived from an EMBL/GenBank/DDBJ whole genome shotgun (WGS) entry which is preliminary data.</text>
</comment>
<dbReference type="GO" id="GO:0016740">
    <property type="term" value="F:transferase activity"/>
    <property type="evidence" value="ECO:0007669"/>
    <property type="project" value="UniProtKB-KW"/>
</dbReference>
<keyword evidence="1" id="KW-0808">Transferase</keyword>
<name>A0A845MFK0_9PROT</name>
<dbReference type="AlphaFoldDB" id="A0A845MFK0"/>